<organism evidence="1 2">
    <name type="scientific">Lactuca saligna</name>
    <name type="common">Willowleaf lettuce</name>
    <dbReference type="NCBI Taxonomy" id="75948"/>
    <lineage>
        <taxon>Eukaryota</taxon>
        <taxon>Viridiplantae</taxon>
        <taxon>Streptophyta</taxon>
        <taxon>Embryophyta</taxon>
        <taxon>Tracheophyta</taxon>
        <taxon>Spermatophyta</taxon>
        <taxon>Magnoliopsida</taxon>
        <taxon>eudicotyledons</taxon>
        <taxon>Gunneridae</taxon>
        <taxon>Pentapetalae</taxon>
        <taxon>asterids</taxon>
        <taxon>campanulids</taxon>
        <taxon>Asterales</taxon>
        <taxon>Asteraceae</taxon>
        <taxon>Cichorioideae</taxon>
        <taxon>Cichorieae</taxon>
        <taxon>Lactucinae</taxon>
        <taxon>Lactuca</taxon>
    </lineage>
</organism>
<dbReference type="PANTHER" id="PTHR47457">
    <property type="entry name" value="OS05G0345500 PROTEIN"/>
    <property type="match status" value="1"/>
</dbReference>
<name>A0AA35VQX2_LACSI</name>
<dbReference type="PANTHER" id="PTHR47457:SF1">
    <property type="entry name" value="BTB DOMAIN-CONTAINING PROTEIN-RELATED"/>
    <property type="match status" value="1"/>
</dbReference>
<protein>
    <submittedName>
        <fullName evidence="1">Uncharacterized protein</fullName>
    </submittedName>
</protein>
<sequence>MSNKKISITSSNPISRYTDRKVLASQTYQKISITSSNPISRYTDRKVLASQTYQAILEQRTSFARPYIKDGKNCSWWMIDLGSFTEEAIGREGLTMQFVPVNATTSRGLEVVVRFLQEYYNEKKTIHQYNVKKSYLSLLQRQCMRVTFIREMMNLEVYDMLMAISTFTNGRQQVKKLNWT</sequence>
<reference evidence="1" key="1">
    <citation type="submission" date="2023-04" db="EMBL/GenBank/DDBJ databases">
        <authorList>
            <person name="Vijverberg K."/>
            <person name="Xiong W."/>
            <person name="Schranz E."/>
        </authorList>
    </citation>
    <scope>NUCLEOTIDE SEQUENCE</scope>
</reference>
<evidence type="ECO:0000313" key="2">
    <source>
        <dbReference type="Proteomes" id="UP001177003"/>
    </source>
</evidence>
<accession>A0AA35VQX2</accession>
<gene>
    <name evidence="1" type="ORF">LSALG_LOCUS5300</name>
</gene>
<dbReference type="AlphaFoldDB" id="A0AA35VQX2"/>
<dbReference type="Proteomes" id="UP001177003">
    <property type="component" value="Chromosome 0"/>
</dbReference>
<keyword evidence="2" id="KW-1185">Reference proteome</keyword>
<proteinExistence type="predicted"/>
<evidence type="ECO:0000313" key="1">
    <source>
        <dbReference type="EMBL" id="CAI9264658.1"/>
    </source>
</evidence>
<dbReference type="EMBL" id="OX465086">
    <property type="protein sequence ID" value="CAI9264658.1"/>
    <property type="molecule type" value="Genomic_DNA"/>
</dbReference>